<proteinExistence type="predicted"/>
<dbReference type="Proteomes" id="UP000887563">
    <property type="component" value="Unplaced"/>
</dbReference>
<dbReference type="WBParaSite" id="Minc3s00825g17802">
    <property type="protein sequence ID" value="Minc3s00825g17802"/>
    <property type="gene ID" value="Minc3s00825g17802"/>
</dbReference>
<name>A0A914LS80_MELIC</name>
<protein>
    <submittedName>
        <fullName evidence="2">Uncharacterized protein</fullName>
    </submittedName>
</protein>
<dbReference type="AlphaFoldDB" id="A0A914LS80"/>
<evidence type="ECO:0000313" key="2">
    <source>
        <dbReference type="WBParaSite" id="Minc3s00825g17802"/>
    </source>
</evidence>
<keyword evidence="1" id="KW-1185">Reference proteome</keyword>
<sequence>MEKIEYLENNKQIKLLPELIIELFKNEDFDELIYNYLDKKGINELGSKASVHNKFLELLTQKYKQLKHFELRNKIWNILLFSSFYDKTKALKLFKEEKDKNEFFVEKLFIKANENNSIECLNELANIFELNENMGEILVDAAELLCTRFPSPEMLKPLLTLHLLISKYSLKKIKKNYSWLRPR</sequence>
<organism evidence="1 2">
    <name type="scientific">Meloidogyne incognita</name>
    <name type="common">Southern root-knot nematode worm</name>
    <name type="synonym">Oxyuris incognita</name>
    <dbReference type="NCBI Taxonomy" id="6306"/>
    <lineage>
        <taxon>Eukaryota</taxon>
        <taxon>Metazoa</taxon>
        <taxon>Ecdysozoa</taxon>
        <taxon>Nematoda</taxon>
        <taxon>Chromadorea</taxon>
        <taxon>Rhabditida</taxon>
        <taxon>Tylenchina</taxon>
        <taxon>Tylenchomorpha</taxon>
        <taxon>Tylenchoidea</taxon>
        <taxon>Meloidogynidae</taxon>
        <taxon>Meloidogyninae</taxon>
        <taxon>Meloidogyne</taxon>
        <taxon>Meloidogyne incognita group</taxon>
    </lineage>
</organism>
<accession>A0A914LS80</accession>
<evidence type="ECO:0000313" key="1">
    <source>
        <dbReference type="Proteomes" id="UP000887563"/>
    </source>
</evidence>
<reference evidence="2" key="1">
    <citation type="submission" date="2022-11" db="UniProtKB">
        <authorList>
            <consortium name="WormBaseParasite"/>
        </authorList>
    </citation>
    <scope>IDENTIFICATION</scope>
</reference>